<dbReference type="PANTHER" id="PTHR30258:SF2">
    <property type="entry name" value="COMG OPERON PROTEIN 1"/>
    <property type="match status" value="1"/>
</dbReference>
<dbReference type="InterPro" id="IPR027417">
    <property type="entry name" value="P-loop_NTPase"/>
</dbReference>
<dbReference type="AlphaFoldDB" id="A0A6M1RJN1"/>
<proteinExistence type="inferred from homology"/>
<comment type="caution">
    <text evidence="6">The sequence shown here is derived from an EMBL/GenBank/DDBJ whole genome shotgun (WGS) entry which is preliminary data.</text>
</comment>
<evidence type="ECO:0000256" key="1">
    <source>
        <dbReference type="ARBA" id="ARBA00006611"/>
    </source>
</evidence>
<dbReference type="Gene3D" id="3.30.300.160">
    <property type="entry name" value="Type II secretion system, protein E, N-terminal domain"/>
    <property type="match status" value="1"/>
</dbReference>
<dbReference type="Pfam" id="PF00437">
    <property type="entry name" value="T2SSE"/>
    <property type="match status" value="1"/>
</dbReference>
<name>A0A6M1RJN1_9BACT</name>
<dbReference type="Proteomes" id="UP000477311">
    <property type="component" value="Unassembled WGS sequence"/>
</dbReference>
<keyword evidence="3" id="KW-0067">ATP-binding</keyword>
<keyword evidence="7" id="KW-1185">Reference proteome</keyword>
<dbReference type="GO" id="GO:0016887">
    <property type="term" value="F:ATP hydrolysis activity"/>
    <property type="evidence" value="ECO:0007669"/>
    <property type="project" value="TreeGrafter"/>
</dbReference>
<sequence length="583" mass="65067">MGYLGLKNVLGTALEVPPETVDDLIRSWRIAVENGSGESFPAFVARERGLSEEALLRRLAQTLEWPFLELSRANIPPEARKGLSTKVAFQYTVMPVQLSDGLLQVAVSNPFDTSMLNAVQFDARQPVQFALATRNDIEKTLKKYYGVGAETLDEMAEDEPIELLVSEDKEITEGDQEASVIKFVNQVIWEAYKNRATDIHFEPAEDELRIRNRIDGILHQIPMPPQLKRFQSAIISRIKVMSGMNIAEKRLPQDGRINVRIQGEEIDIRVSTVPTVYGESVSLRLLTRGKIFLSLDKLGFSPRDEALIRELIVKPHGIFLVTGPTGSGKSTSLYAFLSTINSVHKRIITIEEPVEYELKGINQIAVRPEIGLTFAVGLRHILRQDPNVIMVGEIRDLETAEIAIRAALTGHLVFSTLHTNDAPSAFTRLIDMGIEPFLVASSVEAVMAQRLVRTICPLCKTEQKVDKEYLKRIGFPAADIETAKFYHGTGCEECRQLGYQGRTGIYELLVVSEPIRSLVMSRAPASTIAQKAIELGMRTLRADGWNKVKEGITTIEEVLRVTQIEQHLDTLAENPKHAAWAHA</sequence>
<evidence type="ECO:0000256" key="2">
    <source>
        <dbReference type="ARBA" id="ARBA00022741"/>
    </source>
</evidence>
<dbReference type="CDD" id="cd01129">
    <property type="entry name" value="PulE-GspE-like"/>
    <property type="match status" value="1"/>
</dbReference>
<dbReference type="GO" id="GO:0005524">
    <property type="term" value="F:ATP binding"/>
    <property type="evidence" value="ECO:0007669"/>
    <property type="project" value="UniProtKB-KW"/>
</dbReference>
<dbReference type="SUPFAM" id="SSF160246">
    <property type="entry name" value="EspE N-terminal domain-like"/>
    <property type="match status" value="1"/>
</dbReference>
<dbReference type="FunFam" id="3.40.50.300:FF:000398">
    <property type="entry name" value="Type IV pilus assembly ATPase PilB"/>
    <property type="match status" value="1"/>
</dbReference>
<evidence type="ECO:0000313" key="7">
    <source>
        <dbReference type="Proteomes" id="UP000477311"/>
    </source>
</evidence>
<dbReference type="InterPro" id="IPR001482">
    <property type="entry name" value="T2SS/T4SS_dom"/>
</dbReference>
<reference evidence="6 7" key="1">
    <citation type="submission" date="2020-02" db="EMBL/GenBank/DDBJ databases">
        <title>Draft genome sequence of Limisphaera ngatamarikiensis NGM72.4T, a thermophilic Verrucomicrobia grouped in subdivision 3.</title>
        <authorList>
            <person name="Carere C.R."/>
            <person name="Steen J."/>
            <person name="Hugenholtz P."/>
            <person name="Stott M.B."/>
        </authorList>
    </citation>
    <scope>NUCLEOTIDE SEQUENCE [LARGE SCALE GENOMIC DNA]</scope>
    <source>
        <strain evidence="6 7">NGM72.4</strain>
    </source>
</reference>
<evidence type="ECO:0000256" key="3">
    <source>
        <dbReference type="ARBA" id="ARBA00022840"/>
    </source>
</evidence>
<dbReference type="PANTHER" id="PTHR30258">
    <property type="entry name" value="TYPE II SECRETION SYSTEM PROTEIN GSPE-RELATED"/>
    <property type="match status" value="1"/>
</dbReference>
<dbReference type="InterPro" id="IPR037257">
    <property type="entry name" value="T2SS_E_N_sf"/>
</dbReference>
<keyword evidence="2" id="KW-0547">Nucleotide-binding</keyword>
<accession>A0A6M1RJN1</accession>
<dbReference type="GO" id="GO:0005886">
    <property type="term" value="C:plasma membrane"/>
    <property type="evidence" value="ECO:0007669"/>
    <property type="project" value="TreeGrafter"/>
</dbReference>
<dbReference type="RefSeq" id="WP_165108218.1">
    <property type="nucleotide sequence ID" value="NZ_JAAKYA010000076.1"/>
</dbReference>
<gene>
    <name evidence="6" type="ORF">G4L39_11010</name>
</gene>
<dbReference type="SUPFAM" id="SSF52540">
    <property type="entry name" value="P-loop containing nucleoside triphosphate hydrolases"/>
    <property type="match status" value="1"/>
</dbReference>
<evidence type="ECO:0000259" key="4">
    <source>
        <dbReference type="Pfam" id="PF00437"/>
    </source>
</evidence>
<dbReference type="Gene3D" id="3.30.450.90">
    <property type="match status" value="1"/>
</dbReference>
<evidence type="ECO:0000313" key="6">
    <source>
        <dbReference type="EMBL" id="NGO39916.1"/>
    </source>
</evidence>
<feature type="domain" description="Type II secretion system protein GspE N-terminal" evidence="5">
    <location>
        <begin position="66"/>
        <end position="148"/>
    </location>
</feature>
<evidence type="ECO:0000259" key="5">
    <source>
        <dbReference type="Pfam" id="PF05157"/>
    </source>
</evidence>
<dbReference type="FunFam" id="3.30.450.90:FF:000001">
    <property type="entry name" value="Type II secretion system ATPase GspE"/>
    <property type="match status" value="1"/>
</dbReference>
<dbReference type="InterPro" id="IPR007831">
    <property type="entry name" value="T2SS_GspE_N"/>
</dbReference>
<dbReference type="EMBL" id="JAAKYA010000076">
    <property type="protein sequence ID" value="NGO39916.1"/>
    <property type="molecule type" value="Genomic_DNA"/>
</dbReference>
<feature type="domain" description="Bacterial type II secretion system protein E" evidence="4">
    <location>
        <begin position="175"/>
        <end position="560"/>
    </location>
</feature>
<dbReference type="Pfam" id="PF05157">
    <property type="entry name" value="MshEN"/>
    <property type="match status" value="1"/>
</dbReference>
<dbReference type="Gene3D" id="3.40.50.300">
    <property type="entry name" value="P-loop containing nucleotide triphosphate hydrolases"/>
    <property type="match status" value="1"/>
</dbReference>
<comment type="similarity">
    <text evidence="1">Belongs to the GSP E family.</text>
</comment>
<protein>
    <submittedName>
        <fullName evidence="6">Type II/IV secretion system protein</fullName>
    </submittedName>
</protein>
<organism evidence="6 7">
    <name type="scientific">Limisphaera ngatamarikiensis</name>
    <dbReference type="NCBI Taxonomy" id="1324935"/>
    <lineage>
        <taxon>Bacteria</taxon>
        <taxon>Pseudomonadati</taxon>
        <taxon>Verrucomicrobiota</taxon>
        <taxon>Verrucomicrobiia</taxon>
        <taxon>Limisphaerales</taxon>
        <taxon>Limisphaeraceae</taxon>
        <taxon>Limisphaera</taxon>
    </lineage>
</organism>